<evidence type="ECO:0000313" key="3">
    <source>
        <dbReference type="Proteomes" id="UP000078576"/>
    </source>
</evidence>
<gene>
    <name evidence="2" type="ORF">VP1G_10839</name>
</gene>
<proteinExistence type="predicted"/>
<dbReference type="OrthoDB" id="9972196at2759"/>
<dbReference type="EMBL" id="KN714687">
    <property type="protein sequence ID" value="KUI56282.1"/>
    <property type="molecule type" value="Genomic_DNA"/>
</dbReference>
<feature type="region of interest" description="Disordered" evidence="1">
    <location>
        <begin position="24"/>
        <end position="45"/>
    </location>
</feature>
<keyword evidence="3" id="KW-1185">Reference proteome</keyword>
<evidence type="ECO:0000256" key="1">
    <source>
        <dbReference type="SAM" id="MobiDB-lite"/>
    </source>
</evidence>
<organism evidence="2 3">
    <name type="scientific">Cytospora mali</name>
    <name type="common">Apple Valsa canker fungus</name>
    <name type="synonym">Valsa mali</name>
    <dbReference type="NCBI Taxonomy" id="578113"/>
    <lineage>
        <taxon>Eukaryota</taxon>
        <taxon>Fungi</taxon>
        <taxon>Dikarya</taxon>
        <taxon>Ascomycota</taxon>
        <taxon>Pezizomycotina</taxon>
        <taxon>Sordariomycetes</taxon>
        <taxon>Sordariomycetidae</taxon>
        <taxon>Diaporthales</taxon>
        <taxon>Cytosporaceae</taxon>
        <taxon>Cytospora</taxon>
    </lineage>
</organism>
<dbReference type="Proteomes" id="UP000078576">
    <property type="component" value="Unassembled WGS sequence"/>
</dbReference>
<protein>
    <submittedName>
        <fullName evidence="2">Uncharacterized protein</fullName>
    </submittedName>
</protein>
<dbReference type="AlphaFoldDB" id="A0A194UX33"/>
<name>A0A194UX33_CYTMA</name>
<dbReference type="STRING" id="694573.A0A194UX33"/>
<sequence>MSPLHYHHGCLGMKGGKVVGQGFNNYRLDPPSSKSNSKTEESIIGSCGGRCHANARLTIHSRMMATNSALLSHSTLAASTVSHIAPCFKFTG</sequence>
<accession>A0A194UX33</accession>
<evidence type="ECO:0000313" key="2">
    <source>
        <dbReference type="EMBL" id="KUI56282.1"/>
    </source>
</evidence>
<reference evidence="3" key="1">
    <citation type="submission" date="2014-12" db="EMBL/GenBank/DDBJ databases">
        <title>Genome Sequence of Valsa Canker Pathogens Uncovers a Specific Adaption of Colonization on Woody Bark.</title>
        <authorList>
            <person name="Yin Z."/>
            <person name="Liu H."/>
            <person name="Gao X."/>
            <person name="Li Z."/>
            <person name="Song N."/>
            <person name="Ke X."/>
            <person name="Dai Q."/>
            <person name="Wu Y."/>
            <person name="Sun Y."/>
            <person name="Xu J.-R."/>
            <person name="Kang Z.K."/>
            <person name="Wang L."/>
            <person name="Huang L."/>
        </authorList>
    </citation>
    <scope>NUCLEOTIDE SEQUENCE [LARGE SCALE GENOMIC DNA]</scope>
    <source>
        <strain evidence="3">SXYL134</strain>
    </source>
</reference>